<protein>
    <recommendedName>
        <fullName evidence="3">SpoIIAA-like protein</fullName>
    </recommendedName>
</protein>
<evidence type="ECO:0000313" key="1">
    <source>
        <dbReference type="EMBL" id="NJB96039.1"/>
    </source>
</evidence>
<accession>A0A7X5XVD0</accession>
<comment type="caution">
    <text evidence="1">The sequence shown here is derived from an EMBL/GenBank/DDBJ whole genome shotgun (WGS) entry which is preliminary data.</text>
</comment>
<evidence type="ECO:0000313" key="2">
    <source>
        <dbReference type="Proteomes" id="UP000531251"/>
    </source>
</evidence>
<dbReference type="Proteomes" id="UP000531251">
    <property type="component" value="Unassembled WGS sequence"/>
</dbReference>
<organism evidence="1 2">
    <name type="scientific">Sphingomonas trueperi</name>
    <dbReference type="NCBI Taxonomy" id="53317"/>
    <lineage>
        <taxon>Bacteria</taxon>
        <taxon>Pseudomonadati</taxon>
        <taxon>Pseudomonadota</taxon>
        <taxon>Alphaproteobacteria</taxon>
        <taxon>Sphingomonadales</taxon>
        <taxon>Sphingomonadaceae</taxon>
        <taxon>Sphingomonas</taxon>
    </lineage>
</organism>
<dbReference type="EMBL" id="JAATJB010000001">
    <property type="protein sequence ID" value="NJB96039.1"/>
    <property type="molecule type" value="Genomic_DNA"/>
</dbReference>
<sequence length="132" mass="14574">MDPTSPYAVDFTIDVERETRLIAVRVTGVPSPEDVGWIAEEVRAAILTLGADAGRHRTLYDARGVHVLPQATADFVLKNFTDIEGTQWAHRLAFVASTMLTRLQVRRIVEVRPGAMLFDDVEAARAWLLGSG</sequence>
<dbReference type="RefSeq" id="WP_125976929.1">
    <property type="nucleotide sequence ID" value="NZ_BAAADY010000044.1"/>
</dbReference>
<gene>
    <name evidence="1" type="ORF">GGR89_000331</name>
</gene>
<evidence type="ECO:0008006" key="3">
    <source>
        <dbReference type="Google" id="ProtNLM"/>
    </source>
</evidence>
<reference evidence="1 2" key="1">
    <citation type="submission" date="2020-03" db="EMBL/GenBank/DDBJ databases">
        <title>Genomic Encyclopedia of Type Strains, Phase IV (KMG-IV): sequencing the most valuable type-strain genomes for metagenomic binning, comparative biology and taxonomic classification.</title>
        <authorList>
            <person name="Goeker M."/>
        </authorList>
    </citation>
    <scope>NUCLEOTIDE SEQUENCE [LARGE SCALE GENOMIC DNA]</scope>
    <source>
        <strain evidence="1 2">DSM 7225</strain>
    </source>
</reference>
<proteinExistence type="predicted"/>
<keyword evidence="2" id="KW-1185">Reference proteome</keyword>
<name>A0A7X5XVD0_9SPHN</name>
<dbReference type="AlphaFoldDB" id="A0A7X5XVD0"/>